<dbReference type="GO" id="GO:0050793">
    <property type="term" value="P:regulation of developmental process"/>
    <property type="evidence" value="ECO:0007669"/>
    <property type="project" value="UniProtKB-ARBA"/>
</dbReference>
<dbReference type="GO" id="GO:0000978">
    <property type="term" value="F:RNA polymerase II cis-regulatory region sequence-specific DNA binding"/>
    <property type="evidence" value="ECO:0007669"/>
    <property type="project" value="TreeGrafter"/>
</dbReference>
<keyword evidence="5" id="KW-0805">Transcription regulation</keyword>
<dbReference type="GO" id="GO:0071144">
    <property type="term" value="C:heteromeric SMAD protein complex"/>
    <property type="evidence" value="ECO:0007669"/>
    <property type="project" value="TreeGrafter"/>
</dbReference>
<dbReference type="GO" id="GO:0051239">
    <property type="term" value="P:regulation of multicellular organismal process"/>
    <property type="evidence" value="ECO:0007669"/>
    <property type="project" value="UniProtKB-ARBA"/>
</dbReference>
<evidence type="ECO:0000256" key="7">
    <source>
        <dbReference type="ARBA" id="ARBA00023242"/>
    </source>
</evidence>
<comment type="similarity">
    <text evidence="2">Belongs to the dwarfin/SMAD family.</text>
</comment>
<dbReference type="GO" id="GO:0009653">
    <property type="term" value="P:anatomical structure morphogenesis"/>
    <property type="evidence" value="ECO:0007669"/>
    <property type="project" value="TreeGrafter"/>
</dbReference>
<evidence type="ECO:0000256" key="4">
    <source>
        <dbReference type="ARBA" id="ARBA00022833"/>
    </source>
</evidence>
<evidence type="ECO:0000313" key="11">
    <source>
        <dbReference type="Proteomes" id="UP000887560"/>
    </source>
</evidence>
<evidence type="ECO:0000256" key="2">
    <source>
        <dbReference type="ARBA" id="ARBA00005545"/>
    </source>
</evidence>
<dbReference type="GO" id="GO:0032924">
    <property type="term" value="P:activin receptor signaling pathway"/>
    <property type="evidence" value="ECO:0007669"/>
    <property type="project" value="TreeGrafter"/>
</dbReference>
<dbReference type="SUPFAM" id="SSF49879">
    <property type="entry name" value="SMAD/FHA domain"/>
    <property type="match status" value="1"/>
</dbReference>
<keyword evidence="7" id="KW-0539">Nucleus</keyword>
<dbReference type="PROSITE" id="PS51075">
    <property type="entry name" value="MH1"/>
    <property type="match status" value="1"/>
</dbReference>
<dbReference type="Gene3D" id="3.90.520.10">
    <property type="entry name" value="SMAD MH1 domain"/>
    <property type="match status" value="1"/>
</dbReference>
<evidence type="ECO:0000256" key="5">
    <source>
        <dbReference type="ARBA" id="ARBA00023015"/>
    </source>
</evidence>
<evidence type="ECO:0000259" key="10">
    <source>
        <dbReference type="PROSITE" id="PS51076"/>
    </source>
</evidence>
<dbReference type="Gene3D" id="2.60.200.10">
    <property type="match status" value="1"/>
</dbReference>
<dbReference type="GO" id="GO:0000981">
    <property type="term" value="F:DNA-binding transcription factor activity, RNA polymerase II-specific"/>
    <property type="evidence" value="ECO:0007669"/>
    <property type="project" value="TreeGrafter"/>
</dbReference>
<dbReference type="GO" id="GO:0046872">
    <property type="term" value="F:metal ion binding"/>
    <property type="evidence" value="ECO:0007669"/>
    <property type="project" value="UniProtKB-KW"/>
</dbReference>
<dbReference type="InterPro" id="IPR003619">
    <property type="entry name" value="MAD_homology1_Dwarfin-type"/>
</dbReference>
<dbReference type="InterPro" id="IPR001132">
    <property type="entry name" value="SMAD_dom_Dwarfin-type"/>
</dbReference>
<organism evidence="11 12">
    <name type="scientific">Meloidogyne floridensis</name>
    <dbReference type="NCBI Taxonomy" id="298350"/>
    <lineage>
        <taxon>Eukaryota</taxon>
        <taxon>Metazoa</taxon>
        <taxon>Ecdysozoa</taxon>
        <taxon>Nematoda</taxon>
        <taxon>Chromadorea</taxon>
        <taxon>Rhabditida</taxon>
        <taxon>Tylenchina</taxon>
        <taxon>Tylenchomorpha</taxon>
        <taxon>Tylenchoidea</taxon>
        <taxon>Meloidogynidae</taxon>
        <taxon>Meloidogyninae</taxon>
        <taxon>Meloidogyne</taxon>
    </lineage>
</organism>
<evidence type="ECO:0000313" key="12">
    <source>
        <dbReference type="WBParaSite" id="scf7180000420226.g4933"/>
    </source>
</evidence>
<dbReference type="Pfam" id="PF03166">
    <property type="entry name" value="MH2"/>
    <property type="match status" value="1"/>
</dbReference>
<dbReference type="InterPro" id="IPR017855">
    <property type="entry name" value="SMAD-like_dom_sf"/>
</dbReference>
<keyword evidence="11" id="KW-1185">Reference proteome</keyword>
<dbReference type="PROSITE" id="PS51076">
    <property type="entry name" value="MH2"/>
    <property type="match status" value="1"/>
</dbReference>
<keyword evidence="3" id="KW-0479">Metal-binding</keyword>
<feature type="domain" description="MH1" evidence="9">
    <location>
        <begin position="11"/>
        <end position="146"/>
    </location>
</feature>
<dbReference type="InterPro" id="IPR008984">
    <property type="entry name" value="SMAD_FHA_dom_sf"/>
</dbReference>
<accession>A0A915NMN7</accession>
<feature type="compositionally biased region" description="Polar residues" evidence="8">
    <location>
        <begin position="280"/>
        <end position="303"/>
    </location>
</feature>
<dbReference type="PANTHER" id="PTHR13703:SF25">
    <property type="entry name" value="MOTHERS AGAINST DECAPENTAPLEGIC HOMOLOG"/>
    <property type="match status" value="1"/>
</dbReference>
<evidence type="ECO:0000256" key="1">
    <source>
        <dbReference type="ARBA" id="ARBA00004123"/>
    </source>
</evidence>
<dbReference type="GO" id="GO:0045944">
    <property type="term" value="P:positive regulation of transcription by RNA polymerase II"/>
    <property type="evidence" value="ECO:0007669"/>
    <property type="project" value="TreeGrafter"/>
</dbReference>
<dbReference type="GO" id="GO:0060395">
    <property type="term" value="P:SMAD protein signal transduction"/>
    <property type="evidence" value="ECO:0007669"/>
    <property type="project" value="TreeGrafter"/>
</dbReference>
<dbReference type="InterPro" id="IPR036578">
    <property type="entry name" value="SMAD_MH1_sf"/>
</dbReference>
<evidence type="ECO:0000256" key="6">
    <source>
        <dbReference type="ARBA" id="ARBA00023163"/>
    </source>
</evidence>
<dbReference type="GO" id="GO:0009791">
    <property type="term" value="P:post-embryonic development"/>
    <property type="evidence" value="ECO:0007669"/>
    <property type="project" value="UniProtKB-ARBA"/>
</dbReference>
<protein>
    <submittedName>
        <fullName evidence="12">SMAD family member</fullName>
    </submittedName>
</protein>
<dbReference type="InterPro" id="IPR013790">
    <property type="entry name" value="Dwarfin"/>
</dbReference>
<dbReference type="GO" id="GO:0070411">
    <property type="term" value="F:I-SMAD binding"/>
    <property type="evidence" value="ECO:0007669"/>
    <property type="project" value="TreeGrafter"/>
</dbReference>
<evidence type="ECO:0000259" key="9">
    <source>
        <dbReference type="PROSITE" id="PS51075"/>
    </source>
</evidence>
<dbReference type="GO" id="GO:0030154">
    <property type="term" value="P:cell differentiation"/>
    <property type="evidence" value="ECO:0007669"/>
    <property type="project" value="TreeGrafter"/>
</dbReference>
<evidence type="ECO:0000256" key="3">
    <source>
        <dbReference type="ARBA" id="ARBA00022723"/>
    </source>
</evidence>
<dbReference type="PANTHER" id="PTHR13703">
    <property type="entry name" value="SMAD"/>
    <property type="match status" value="1"/>
</dbReference>
<dbReference type="WBParaSite" id="scf7180000420226.g4933">
    <property type="protein sequence ID" value="scf7180000420226.g4933"/>
    <property type="gene ID" value="scf7180000420226.g4933"/>
</dbReference>
<dbReference type="SMART" id="SM00523">
    <property type="entry name" value="DWA"/>
    <property type="match status" value="1"/>
</dbReference>
<evidence type="ECO:0000256" key="8">
    <source>
        <dbReference type="SAM" id="MobiDB-lite"/>
    </source>
</evidence>
<keyword evidence="4" id="KW-0862">Zinc</keyword>
<comment type="subcellular location">
    <subcellularLocation>
        <location evidence="1">Nucleus</location>
    </subcellularLocation>
</comment>
<proteinExistence type="inferred from homology"/>
<dbReference type="InterPro" id="IPR013019">
    <property type="entry name" value="MAD_homology_MH1"/>
</dbReference>
<feature type="region of interest" description="Disordered" evidence="8">
    <location>
        <begin position="280"/>
        <end position="318"/>
    </location>
</feature>
<dbReference type="Pfam" id="PF03165">
    <property type="entry name" value="MH1"/>
    <property type="match status" value="1"/>
</dbReference>
<sequence>MRGLGSKKIKSLMHLMLAGNEQIESGDQSPKNDRASADKAELKLLLKKFRKSKCLEGLQRAISAENSETPCVVYTIPPEERTAYSGQMKSFPHFLCCKYCRFQNILTHHQLRPTSNCLYPFNKNKRLEQVCVNPYHYETIENPKHPKVVVRRNPATECPENFSVIRASEDGGLDAKVPNMTLSYEQILSLQPQLFASDLQSTSENDSGVAMDIQMMDISGGSNGNELNQHQSTSSSSNIPHTFNHIYSGFAGPNSVESSLGMNSPISHECYLSDDLDMDQQVNSPLSDADGQQSSPLFTSQRTTEMHERKESNQQQIPTNADIPSTAAEAAAISIVEYEEPTFWCSLTYYELNQRVGDVFHASKPSLVIDGYTSPTDEDRFCLGQLPNLHRPQ</sequence>
<feature type="domain" description="MH2" evidence="10">
    <location>
        <begin position="344"/>
        <end position="393"/>
    </location>
</feature>
<reference evidence="12" key="1">
    <citation type="submission" date="2022-11" db="UniProtKB">
        <authorList>
            <consortium name="WormBaseParasite"/>
        </authorList>
    </citation>
    <scope>IDENTIFICATION</scope>
</reference>
<name>A0A915NMN7_9BILA</name>
<dbReference type="AlphaFoldDB" id="A0A915NMN7"/>
<keyword evidence="6" id="KW-0804">Transcription</keyword>
<dbReference type="SUPFAM" id="SSF56366">
    <property type="entry name" value="SMAD MH1 domain"/>
    <property type="match status" value="1"/>
</dbReference>
<dbReference type="Proteomes" id="UP000887560">
    <property type="component" value="Unplaced"/>
</dbReference>